<gene>
    <name evidence="1" type="ORF">SPELUC_LOCUS8983</name>
</gene>
<proteinExistence type="predicted"/>
<sequence>MKNNPCLSFKNEIINSLYKDNYNINENFITKHIHNDYDKDIIVNKEDIENLISCKFRNKRNIGFDDVERTAITSYYYGVQGVVVTNLDFSKKARKYASDYSIILCDKSNLNHKLNFYIEKELNKKELDVLCNILDNEDY</sequence>
<name>A0ACA9NLM7_9GLOM</name>
<keyword evidence="2" id="KW-1185">Reference proteome</keyword>
<dbReference type="Proteomes" id="UP000789366">
    <property type="component" value="Unassembled WGS sequence"/>
</dbReference>
<reference evidence="1" key="1">
    <citation type="submission" date="2021-06" db="EMBL/GenBank/DDBJ databases">
        <authorList>
            <person name="Kallberg Y."/>
            <person name="Tangrot J."/>
            <person name="Rosling A."/>
        </authorList>
    </citation>
    <scope>NUCLEOTIDE SEQUENCE</scope>
    <source>
        <strain evidence="1">28 12/20/2015</strain>
    </source>
</reference>
<evidence type="ECO:0000313" key="2">
    <source>
        <dbReference type="Proteomes" id="UP000789366"/>
    </source>
</evidence>
<protein>
    <submittedName>
        <fullName evidence="1">9531_t:CDS:1</fullName>
    </submittedName>
</protein>
<evidence type="ECO:0000313" key="1">
    <source>
        <dbReference type="EMBL" id="CAG8652843.1"/>
    </source>
</evidence>
<comment type="caution">
    <text evidence="1">The sequence shown here is derived from an EMBL/GenBank/DDBJ whole genome shotgun (WGS) entry which is preliminary data.</text>
</comment>
<organism evidence="1 2">
    <name type="scientific">Cetraspora pellucida</name>
    <dbReference type="NCBI Taxonomy" id="1433469"/>
    <lineage>
        <taxon>Eukaryota</taxon>
        <taxon>Fungi</taxon>
        <taxon>Fungi incertae sedis</taxon>
        <taxon>Mucoromycota</taxon>
        <taxon>Glomeromycotina</taxon>
        <taxon>Glomeromycetes</taxon>
        <taxon>Diversisporales</taxon>
        <taxon>Gigasporaceae</taxon>
        <taxon>Cetraspora</taxon>
    </lineage>
</organism>
<accession>A0ACA9NLM7</accession>
<dbReference type="EMBL" id="CAJVPW010014307">
    <property type="protein sequence ID" value="CAG8652843.1"/>
    <property type="molecule type" value="Genomic_DNA"/>
</dbReference>